<sequence length="103" mass="11914">MGFTIENKFPFRSIDLNLRLTSLNFNDNVVRSHEINPNDIVQDLPDRPNIHIQLPSHPFQQLQPRHNHGVVARISTRIPILLQCLIHALKHHPMPMDCSLARC</sequence>
<protein>
    <submittedName>
        <fullName evidence="1">Uncharacterized protein</fullName>
    </submittedName>
</protein>
<dbReference type="AlphaFoldDB" id="A0A9W4XU69"/>
<keyword evidence="2" id="KW-1185">Reference proteome</keyword>
<comment type="caution">
    <text evidence="1">The sequence shown here is derived from an EMBL/GenBank/DDBJ whole genome shotgun (WGS) entry which is preliminary data.</text>
</comment>
<name>A0A9W4XU69_9PLEO</name>
<accession>A0A9W4XU69</accession>
<evidence type="ECO:0000313" key="1">
    <source>
        <dbReference type="EMBL" id="CAI6333007.1"/>
    </source>
</evidence>
<proteinExistence type="predicted"/>
<dbReference type="EMBL" id="CAOQHR010000004">
    <property type="protein sequence ID" value="CAI6333007.1"/>
    <property type="molecule type" value="Genomic_DNA"/>
</dbReference>
<organism evidence="1 2">
    <name type="scientific">Periconia digitata</name>
    <dbReference type="NCBI Taxonomy" id="1303443"/>
    <lineage>
        <taxon>Eukaryota</taxon>
        <taxon>Fungi</taxon>
        <taxon>Dikarya</taxon>
        <taxon>Ascomycota</taxon>
        <taxon>Pezizomycotina</taxon>
        <taxon>Dothideomycetes</taxon>
        <taxon>Pleosporomycetidae</taxon>
        <taxon>Pleosporales</taxon>
        <taxon>Massarineae</taxon>
        <taxon>Periconiaceae</taxon>
        <taxon>Periconia</taxon>
    </lineage>
</organism>
<reference evidence="1" key="1">
    <citation type="submission" date="2023-01" db="EMBL/GenBank/DDBJ databases">
        <authorList>
            <person name="Van Ghelder C."/>
            <person name="Rancurel C."/>
        </authorList>
    </citation>
    <scope>NUCLEOTIDE SEQUENCE</scope>
    <source>
        <strain evidence="1">CNCM I-4278</strain>
    </source>
</reference>
<gene>
    <name evidence="1" type="ORF">PDIGIT_LOCUS6041</name>
</gene>
<evidence type="ECO:0000313" key="2">
    <source>
        <dbReference type="Proteomes" id="UP001152607"/>
    </source>
</evidence>
<dbReference type="Proteomes" id="UP001152607">
    <property type="component" value="Unassembled WGS sequence"/>
</dbReference>